<comment type="caution">
    <text evidence="2">The sequence shown here is derived from an EMBL/GenBank/DDBJ whole genome shotgun (WGS) entry which is preliminary data.</text>
</comment>
<name>A0ABS4YG59_9MICO</name>
<dbReference type="Proteomes" id="UP000698222">
    <property type="component" value="Unassembled WGS sequence"/>
</dbReference>
<keyword evidence="2" id="KW-0240">DNA-directed RNA polymerase</keyword>
<evidence type="ECO:0000259" key="1">
    <source>
        <dbReference type="Pfam" id="PF04545"/>
    </source>
</evidence>
<organism evidence="2 3">
    <name type="scientific">Brachybacterium fresconis</name>
    <dbReference type="NCBI Taxonomy" id="173363"/>
    <lineage>
        <taxon>Bacteria</taxon>
        <taxon>Bacillati</taxon>
        <taxon>Actinomycetota</taxon>
        <taxon>Actinomycetes</taxon>
        <taxon>Micrococcales</taxon>
        <taxon>Dermabacteraceae</taxon>
        <taxon>Brachybacterium</taxon>
    </lineage>
</organism>
<evidence type="ECO:0000313" key="3">
    <source>
        <dbReference type="Proteomes" id="UP000698222"/>
    </source>
</evidence>
<keyword evidence="3" id="KW-1185">Reference proteome</keyword>
<sequence length="45" mass="4867">MAEMQTRYNEGASLERIGATLGYSAGTVRTRLLTAGVVLRDSHGR</sequence>
<gene>
    <name evidence="2" type="ORF">JOF44_000681</name>
</gene>
<dbReference type="SUPFAM" id="SSF88659">
    <property type="entry name" value="Sigma3 and sigma4 domains of RNA polymerase sigma factors"/>
    <property type="match status" value="1"/>
</dbReference>
<dbReference type="InterPro" id="IPR013324">
    <property type="entry name" value="RNA_pol_sigma_r3/r4-like"/>
</dbReference>
<accession>A0ABS4YG59</accession>
<proteinExistence type="predicted"/>
<dbReference type="EMBL" id="JAGIOC010000001">
    <property type="protein sequence ID" value="MBP2407778.1"/>
    <property type="molecule type" value="Genomic_DNA"/>
</dbReference>
<dbReference type="InterPro" id="IPR007630">
    <property type="entry name" value="RNA_pol_sigma70_r4"/>
</dbReference>
<protein>
    <submittedName>
        <fullName evidence="2">DNA-directed RNA polymerase specialized sigma24 family protein</fullName>
    </submittedName>
</protein>
<keyword evidence="2" id="KW-0804">Transcription</keyword>
<evidence type="ECO:0000313" key="2">
    <source>
        <dbReference type="EMBL" id="MBP2407778.1"/>
    </source>
</evidence>
<dbReference type="GO" id="GO:0000428">
    <property type="term" value="C:DNA-directed RNA polymerase complex"/>
    <property type="evidence" value="ECO:0007669"/>
    <property type="project" value="UniProtKB-KW"/>
</dbReference>
<feature type="domain" description="RNA polymerase sigma-70 region 4" evidence="1">
    <location>
        <begin position="5"/>
        <end position="39"/>
    </location>
</feature>
<dbReference type="RefSeq" id="WP_209887442.1">
    <property type="nucleotide sequence ID" value="NZ_BAAAJV010000011.1"/>
</dbReference>
<dbReference type="Pfam" id="PF04545">
    <property type="entry name" value="Sigma70_r4"/>
    <property type="match status" value="1"/>
</dbReference>
<reference evidence="2 3" key="1">
    <citation type="submission" date="2021-03" db="EMBL/GenBank/DDBJ databases">
        <title>Sequencing the genomes of 1000 actinobacteria strains.</title>
        <authorList>
            <person name="Klenk H.-P."/>
        </authorList>
    </citation>
    <scope>NUCLEOTIDE SEQUENCE [LARGE SCALE GENOMIC DNA]</scope>
    <source>
        <strain evidence="2 3">DSM 14564</strain>
    </source>
</reference>